<name>A0A6C0GMK8_9BACT</name>
<feature type="region of interest" description="Disordered" evidence="2">
    <location>
        <begin position="98"/>
        <end position="121"/>
    </location>
</feature>
<accession>A0A6C0GMK8</accession>
<feature type="compositionally biased region" description="Basic residues" evidence="2">
    <location>
        <begin position="327"/>
        <end position="343"/>
    </location>
</feature>
<protein>
    <recommendedName>
        <fullName evidence="3">J domain-containing protein</fullName>
    </recommendedName>
</protein>
<dbReference type="InterPro" id="IPR036869">
    <property type="entry name" value="J_dom_sf"/>
</dbReference>
<evidence type="ECO:0000313" key="4">
    <source>
        <dbReference type="EMBL" id="QHT69259.1"/>
    </source>
</evidence>
<dbReference type="Proteomes" id="UP000480178">
    <property type="component" value="Chromosome"/>
</dbReference>
<dbReference type="EMBL" id="CP048222">
    <property type="protein sequence ID" value="QHT69259.1"/>
    <property type="molecule type" value="Genomic_DNA"/>
</dbReference>
<feature type="domain" description="J" evidence="3">
    <location>
        <begin position="128"/>
        <end position="222"/>
    </location>
</feature>
<gene>
    <name evidence="4" type="ORF">GXP67_22785</name>
</gene>
<reference evidence="4 5" key="1">
    <citation type="submission" date="2020-01" db="EMBL/GenBank/DDBJ databases">
        <authorList>
            <person name="Kim M.K."/>
        </authorList>
    </citation>
    <scope>NUCLEOTIDE SEQUENCE [LARGE SCALE GENOMIC DNA]</scope>
    <source>
        <strain evidence="4 5">172606-1</strain>
    </source>
</reference>
<evidence type="ECO:0000313" key="5">
    <source>
        <dbReference type="Proteomes" id="UP000480178"/>
    </source>
</evidence>
<feature type="region of interest" description="Disordered" evidence="2">
    <location>
        <begin position="321"/>
        <end position="343"/>
    </location>
</feature>
<evidence type="ECO:0000256" key="2">
    <source>
        <dbReference type="SAM" id="MobiDB-lite"/>
    </source>
</evidence>
<evidence type="ECO:0000256" key="1">
    <source>
        <dbReference type="SAM" id="Coils"/>
    </source>
</evidence>
<dbReference type="SMART" id="SM00271">
    <property type="entry name" value="DnaJ"/>
    <property type="match status" value="1"/>
</dbReference>
<dbReference type="Gene3D" id="1.10.287.110">
    <property type="entry name" value="DnaJ domain"/>
    <property type="match status" value="1"/>
</dbReference>
<dbReference type="InterPro" id="IPR001623">
    <property type="entry name" value="DnaJ_domain"/>
</dbReference>
<sequence>MSVKKELIINPVLTEKEAELKSLQKKYQALLKKLETEKSKIQQLKEDMIAIQRQAFAVIQAKMLVLKQLQQELQKLLTDASTSRLLTKREKKILKQMAKDMDTESPAEQKETSEGENTWEEQEARSADFFSAFAVSPAPIEGQNIRKLFLKLATRFHPDKARNNKESEELHILMQRINEAYKNGDMAALLAIEAQYLTSEYAEVTDSVSLIDQLQKQIDRLMSDIELLDAQLRRTKKETANINRSEAGKMHKHMKKNDGMLQYMTHDMDQAIDGLTALRDGLQTFLKTGIMPASLARELQPEPHMEIDMDEVLAMVLEMQEQEDRRRQAKRKARKKNTTRNNR</sequence>
<feature type="coiled-coil region" evidence="1">
    <location>
        <begin position="211"/>
        <end position="238"/>
    </location>
</feature>
<dbReference type="KEGG" id="rhoz:GXP67_22785"/>
<dbReference type="PROSITE" id="PS50076">
    <property type="entry name" value="DNAJ_2"/>
    <property type="match status" value="1"/>
</dbReference>
<organism evidence="4 5">
    <name type="scientific">Rhodocytophaga rosea</name>
    <dbReference type="NCBI Taxonomy" id="2704465"/>
    <lineage>
        <taxon>Bacteria</taxon>
        <taxon>Pseudomonadati</taxon>
        <taxon>Bacteroidota</taxon>
        <taxon>Cytophagia</taxon>
        <taxon>Cytophagales</taxon>
        <taxon>Rhodocytophagaceae</taxon>
        <taxon>Rhodocytophaga</taxon>
    </lineage>
</organism>
<proteinExistence type="predicted"/>
<dbReference type="SUPFAM" id="SSF46565">
    <property type="entry name" value="Chaperone J-domain"/>
    <property type="match status" value="1"/>
</dbReference>
<evidence type="ECO:0000259" key="3">
    <source>
        <dbReference type="PROSITE" id="PS50076"/>
    </source>
</evidence>
<keyword evidence="5" id="KW-1185">Reference proteome</keyword>
<dbReference type="AlphaFoldDB" id="A0A6C0GMK8"/>
<dbReference type="RefSeq" id="WP_162445248.1">
    <property type="nucleotide sequence ID" value="NZ_CP048222.1"/>
</dbReference>
<feature type="compositionally biased region" description="Basic and acidic residues" evidence="2">
    <location>
        <begin position="98"/>
        <end position="113"/>
    </location>
</feature>
<feature type="coiled-coil region" evidence="1">
    <location>
        <begin position="13"/>
        <end position="86"/>
    </location>
</feature>
<dbReference type="CDD" id="cd06257">
    <property type="entry name" value="DnaJ"/>
    <property type="match status" value="1"/>
</dbReference>
<keyword evidence="1" id="KW-0175">Coiled coil</keyword>